<evidence type="ECO:0000256" key="4">
    <source>
        <dbReference type="ARBA" id="ARBA00022475"/>
    </source>
</evidence>
<feature type="transmembrane region" description="Helical" evidence="8">
    <location>
        <begin position="222"/>
        <end position="243"/>
    </location>
</feature>
<comment type="similarity">
    <text evidence="2 8">Belongs to the 4-toluene sulfonate uptake permease (TSUP) (TC 2.A.102) family.</text>
</comment>
<feature type="transmembrane region" description="Helical" evidence="8">
    <location>
        <begin position="73"/>
        <end position="93"/>
    </location>
</feature>
<keyword evidence="10" id="KW-1185">Reference proteome</keyword>
<keyword evidence="3" id="KW-0813">Transport</keyword>
<evidence type="ECO:0000256" key="5">
    <source>
        <dbReference type="ARBA" id="ARBA00022692"/>
    </source>
</evidence>
<dbReference type="PANTHER" id="PTHR30269:SF37">
    <property type="entry name" value="MEMBRANE TRANSPORTER PROTEIN"/>
    <property type="match status" value="1"/>
</dbReference>
<dbReference type="InterPro" id="IPR002781">
    <property type="entry name" value="TM_pro_TauE-like"/>
</dbReference>
<evidence type="ECO:0000256" key="2">
    <source>
        <dbReference type="ARBA" id="ARBA00009142"/>
    </source>
</evidence>
<evidence type="ECO:0000256" key="1">
    <source>
        <dbReference type="ARBA" id="ARBA00004651"/>
    </source>
</evidence>
<gene>
    <name evidence="9" type="ORF">BN961_02103</name>
</gene>
<protein>
    <recommendedName>
        <fullName evidence="8">Probable membrane transporter protein</fullName>
    </recommendedName>
</protein>
<feature type="transmembrane region" description="Helical" evidence="8">
    <location>
        <begin position="128"/>
        <end position="154"/>
    </location>
</feature>
<dbReference type="STRING" id="1035.BN961_02103"/>
<comment type="subcellular location">
    <subcellularLocation>
        <location evidence="1 8">Cell membrane</location>
        <topology evidence="1 8">Multi-pass membrane protein</topology>
    </subcellularLocation>
</comment>
<dbReference type="RefSeq" id="WP_048756540.1">
    <property type="nucleotide sequence ID" value="NZ_CCAZ020000001.1"/>
</dbReference>
<evidence type="ECO:0000313" key="9">
    <source>
        <dbReference type="EMBL" id="CEG08685.1"/>
    </source>
</evidence>
<evidence type="ECO:0000256" key="8">
    <source>
        <dbReference type="RuleBase" id="RU363041"/>
    </source>
</evidence>
<dbReference type="Proteomes" id="UP000035762">
    <property type="component" value="Unassembled WGS sequence"/>
</dbReference>
<feature type="transmembrane region" description="Helical" evidence="8">
    <location>
        <begin position="6"/>
        <end position="27"/>
    </location>
</feature>
<keyword evidence="7 8" id="KW-0472">Membrane</keyword>
<feature type="transmembrane region" description="Helical" evidence="8">
    <location>
        <begin position="100"/>
        <end position="116"/>
    </location>
</feature>
<feature type="transmembrane region" description="Helical" evidence="8">
    <location>
        <begin position="194"/>
        <end position="215"/>
    </location>
</feature>
<keyword evidence="5 8" id="KW-0812">Transmembrane</keyword>
<dbReference type="EMBL" id="CCAZ020000001">
    <property type="protein sequence ID" value="CEG08685.1"/>
    <property type="molecule type" value="Genomic_DNA"/>
</dbReference>
<feature type="transmembrane region" description="Helical" evidence="8">
    <location>
        <begin position="34"/>
        <end position="53"/>
    </location>
</feature>
<sequence length="246" mass="25652">MDWLAVSGAVLAVTVASFVRGLTGFGFAIVAMPLLALVYPPVVAVPVATLLQIPSGLPTVLRDWCDTNFRAATIAWIGGMPALIPGVFLLGAVPADIMRLIVGGAVVFSTVALAFAPKLERDPKSYELVGAGALSGLMQGAVAMAGPPIILLILSSSWNAARCRATLSFIFLLLGTASLVFGTIHGIVNRESVVIATITVPGLLLGQAIGTHLFVRIDDKRYRSVSTFCVAAAGFMVVVRGLMSLF</sequence>
<comment type="caution">
    <text evidence="9">The sequence shown here is derived from an EMBL/GenBank/DDBJ whole genome shotgun (WGS) entry which is preliminary data.</text>
</comment>
<keyword evidence="4 8" id="KW-1003">Cell membrane</keyword>
<organism evidence="9 10">
    <name type="scientific">Afipia felis</name>
    <name type="common">Cat scratch disease bacillus</name>
    <dbReference type="NCBI Taxonomy" id="1035"/>
    <lineage>
        <taxon>Bacteria</taxon>
        <taxon>Pseudomonadati</taxon>
        <taxon>Pseudomonadota</taxon>
        <taxon>Alphaproteobacteria</taxon>
        <taxon>Hyphomicrobiales</taxon>
        <taxon>Nitrobacteraceae</taxon>
        <taxon>Afipia</taxon>
    </lineage>
</organism>
<dbReference type="InterPro" id="IPR052017">
    <property type="entry name" value="TSUP"/>
</dbReference>
<dbReference type="GO" id="GO:0005886">
    <property type="term" value="C:plasma membrane"/>
    <property type="evidence" value="ECO:0007669"/>
    <property type="project" value="UniProtKB-SubCell"/>
</dbReference>
<dbReference type="PANTHER" id="PTHR30269">
    <property type="entry name" value="TRANSMEMBRANE PROTEIN YFCA"/>
    <property type="match status" value="1"/>
</dbReference>
<reference evidence="9 10" key="1">
    <citation type="journal article" date="2014" name="Genome Announc.">
        <title>Genome Sequence of Afipia felis Strain 76713, Isolated in Hospital Water Using an Amoeba Co-Culture Procedure.</title>
        <authorList>
            <person name="Benamar S."/>
            <person name="La Scola B."/>
            <person name="Croce O."/>
        </authorList>
    </citation>
    <scope>NUCLEOTIDE SEQUENCE [LARGE SCALE GENOMIC DNA]</scope>
    <source>
        <strain evidence="9 10">76713</strain>
    </source>
</reference>
<evidence type="ECO:0000256" key="7">
    <source>
        <dbReference type="ARBA" id="ARBA00023136"/>
    </source>
</evidence>
<accession>A0A090MMP6</accession>
<evidence type="ECO:0000313" key="10">
    <source>
        <dbReference type="Proteomes" id="UP000035762"/>
    </source>
</evidence>
<proteinExistence type="inferred from homology"/>
<evidence type="ECO:0000256" key="3">
    <source>
        <dbReference type="ARBA" id="ARBA00022448"/>
    </source>
</evidence>
<evidence type="ECO:0000256" key="6">
    <source>
        <dbReference type="ARBA" id="ARBA00022989"/>
    </source>
</evidence>
<name>A0A090MMP6_AFIFE</name>
<dbReference type="Pfam" id="PF01925">
    <property type="entry name" value="TauE"/>
    <property type="match status" value="1"/>
</dbReference>
<dbReference type="AlphaFoldDB" id="A0A090MMP6"/>
<feature type="transmembrane region" description="Helical" evidence="8">
    <location>
        <begin position="166"/>
        <end position="188"/>
    </location>
</feature>
<dbReference type="OrthoDB" id="7345770at2"/>
<keyword evidence="6 8" id="KW-1133">Transmembrane helix</keyword>